<feature type="chain" id="PRO_5016347430" description="histidine kinase" evidence="11">
    <location>
        <begin position="21"/>
        <end position="543"/>
    </location>
</feature>
<feature type="signal peptide" evidence="11">
    <location>
        <begin position="1"/>
        <end position="20"/>
    </location>
</feature>
<keyword evidence="10" id="KW-0472">Membrane</keyword>
<dbReference type="InterPro" id="IPR003594">
    <property type="entry name" value="HATPase_dom"/>
</dbReference>
<dbReference type="CDD" id="cd06225">
    <property type="entry name" value="HAMP"/>
    <property type="match status" value="1"/>
</dbReference>
<protein>
    <recommendedName>
        <fullName evidence="3">histidine kinase</fullName>
        <ecNumber evidence="3">2.7.13.3</ecNumber>
    </recommendedName>
</protein>
<feature type="domain" description="Histidine kinase" evidence="12">
    <location>
        <begin position="324"/>
        <end position="538"/>
    </location>
</feature>
<accession>A0A2Z5JEC8</accession>
<dbReference type="PRINTS" id="PR00344">
    <property type="entry name" value="BCTRLSENSOR"/>
</dbReference>
<dbReference type="Gene3D" id="3.30.565.10">
    <property type="entry name" value="Histidine kinase-like ATPase, C-terminal domain"/>
    <property type="match status" value="1"/>
</dbReference>
<proteinExistence type="predicted"/>
<keyword evidence="9" id="KW-0902">Two-component regulatory system</keyword>
<dbReference type="InterPro" id="IPR004358">
    <property type="entry name" value="Sig_transdc_His_kin-like_C"/>
</dbReference>
<evidence type="ECO:0000256" key="6">
    <source>
        <dbReference type="ARBA" id="ARBA00022692"/>
    </source>
</evidence>
<feature type="transmembrane region" description="Helical" evidence="10">
    <location>
        <begin position="245"/>
        <end position="267"/>
    </location>
</feature>
<keyword evidence="11" id="KW-0732">Signal</keyword>
<dbReference type="Pfam" id="PF00512">
    <property type="entry name" value="HisKA"/>
    <property type="match status" value="1"/>
</dbReference>
<evidence type="ECO:0000256" key="4">
    <source>
        <dbReference type="ARBA" id="ARBA00022553"/>
    </source>
</evidence>
<evidence type="ECO:0000256" key="7">
    <source>
        <dbReference type="ARBA" id="ARBA00022777"/>
    </source>
</evidence>
<dbReference type="FunFam" id="3.30.565.10:FF:000006">
    <property type="entry name" value="Sensor histidine kinase WalK"/>
    <property type="match status" value="1"/>
</dbReference>
<keyword evidence="7 14" id="KW-0418">Kinase</keyword>
<dbReference type="InterPro" id="IPR003661">
    <property type="entry name" value="HisK_dim/P_dom"/>
</dbReference>
<dbReference type="InterPro" id="IPR036097">
    <property type="entry name" value="HisK_dim/P_sf"/>
</dbReference>
<sequence>MSFRLRALGLLMLVAMAATAATAWLTLRQANLQVRDSVAAGQQEVSRITGELYAYGFAHGTWDGVSPTVGALAKDTGQRIRVATEADVLVVDSDALAGREPRTAGSRPPVLVDPRPTLRLPTEKVPRVSVKLTVTAITEYRAAATYAACLTRAGAAVTARPNGIGMPVISTERRPAQCREPSADSDPRIAQDHEAVQTCEFDPRLAACLQRAFNKQIEAAAPPRLQVRLGAKDESPPTLAAAPTMAVAAGVFLAAVLGALLLSRAVLRPIRALTMAARGLGEGDLGRRVVVSGRDEIAELGGAFNRMADSIQAGEDRQRRLTGDIAHELRTPLANLRGYLEALQDGYVEPTPELLESLHEEAMLQQRIVDDLQDLALAEAGALTYHRVDVDLGDMLETCRTAHRARAETAGVVLELDVPQSVRVFADADRLRQVVGNLVVNAVRVTAPGGTVNLALVRDGDLAVIQVRDTGKGIPPEDLPHLFDRFWRADAARGRATGGSGLGLSIARQIVTDHRGRIDVESTVGVGTTFSVVLSTGPGGIGG</sequence>
<evidence type="ECO:0000256" key="2">
    <source>
        <dbReference type="ARBA" id="ARBA00004236"/>
    </source>
</evidence>
<comment type="subcellular location">
    <subcellularLocation>
        <location evidence="2">Cell membrane</location>
    </subcellularLocation>
</comment>
<evidence type="ECO:0000256" key="3">
    <source>
        <dbReference type="ARBA" id="ARBA00012438"/>
    </source>
</evidence>
<dbReference type="Gene3D" id="1.10.287.130">
    <property type="match status" value="1"/>
</dbReference>
<dbReference type="SUPFAM" id="SSF47384">
    <property type="entry name" value="Homodimeric domain of signal transducing histidine kinase"/>
    <property type="match status" value="1"/>
</dbReference>
<gene>
    <name evidence="14" type="ORF">C5746_19360</name>
</gene>
<dbReference type="Gene3D" id="6.10.340.10">
    <property type="match status" value="1"/>
</dbReference>
<keyword evidence="5" id="KW-0808">Transferase</keyword>
<dbReference type="InterPro" id="IPR003660">
    <property type="entry name" value="HAMP_dom"/>
</dbReference>
<dbReference type="EMBL" id="CP027306">
    <property type="protein sequence ID" value="AXE78718.1"/>
    <property type="molecule type" value="Genomic_DNA"/>
</dbReference>
<name>A0A2Z5JEC8_STRAR</name>
<evidence type="ECO:0000256" key="1">
    <source>
        <dbReference type="ARBA" id="ARBA00000085"/>
    </source>
</evidence>
<evidence type="ECO:0000256" key="11">
    <source>
        <dbReference type="SAM" id="SignalP"/>
    </source>
</evidence>
<dbReference type="PROSITE" id="PS50109">
    <property type="entry name" value="HIS_KIN"/>
    <property type="match status" value="1"/>
</dbReference>
<dbReference type="InterPro" id="IPR050736">
    <property type="entry name" value="Sensor_HK_Regulatory"/>
</dbReference>
<dbReference type="AlphaFoldDB" id="A0A2Z5JEC8"/>
<keyword evidence="6 10" id="KW-0812">Transmembrane</keyword>
<evidence type="ECO:0000313" key="15">
    <source>
        <dbReference type="Proteomes" id="UP000252698"/>
    </source>
</evidence>
<dbReference type="Pfam" id="PF02518">
    <property type="entry name" value="HATPase_c"/>
    <property type="match status" value="1"/>
</dbReference>
<evidence type="ECO:0000256" key="10">
    <source>
        <dbReference type="SAM" id="Phobius"/>
    </source>
</evidence>
<comment type="catalytic activity">
    <reaction evidence="1">
        <text>ATP + protein L-histidine = ADP + protein N-phospho-L-histidine.</text>
        <dbReference type="EC" id="2.7.13.3"/>
    </reaction>
</comment>
<dbReference type="SUPFAM" id="SSF55874">
    <property type="entry name" value="ATPase domain of HSP90 chaperone/DNA topoisomerase II/histidine kinase"/>
    <property type="match status" value="1"/>
</dbReference>
<dbReference type="SMART" id="SM00304">
    <property type="entry name" value="HAMP"/>
    <property type="match status" value="1"/>
</dbReference>
<dbReference type="Proteomes" id="UP000252698">
    <property type="component" value="Chromosome"/>
</dbReference>
<keyword evidence="4" id="KW-0597">Phosphoprotein</keyword>
<dbReference type="Pfam" id="PF00672">
    <property type="entry name" value="HAMP"/>
    <property type="match status" value="1"/>
</dbReference>
<dbReference type="GO" id="GO:0000155">
    <property type="term" value="F:phosphorelay sensor kinase activity"/>
    <property type="evidence" value="ECO:0007669"/>
    <property type="project" value="InterPro"/>
</dbReference>
<dbReference type="PANTHER" id="PTHR43711">
    <property type="entry name" value="TWO-COMPONENT HISTIDINE KINASE"/>
    <property type="match status" value="1"/>
</dbReference>
<keyword evidence="8 10" id="KW-1133">Transmembrane helix</keyword>
<dbReference type="GeneID" id="95520609"/>
<dbReference type="SMART" id="SM00388">
    <property type="entry name" value="HisKA"/>
    <property type="match status" value="1"/>
</dbReference>
<dbReference type="GO" id="GO:0005886">
    <property type="term" value="C:plasma membrane"/>
    <property type="evidence" value="ECO:0007669"/>
    <property type="project" value="UniProtKB-SubCell"/>
</dbReference>
<feature type="domain" description="HAMP" evidence="13">
    <location>
        <begin position="264"/>
        <end position="316"/>
    </location>
</feature>
<organism evidence="14 15">
    <name type="scientific">Streptomyces atratus</name>
    <dbReference type="NCBI Taxonomy" id="1893"/>
    <lineage>
        <taxon>Bacteria</taxon>
        <taxon>Bacillati</taxon>
        <taxon>Actinomycetota</taxon>
        <taxon>Actinomycetes</taxon>
        <taxon>Kitasatosporales</taxon>
        <taxon>Streptomycetaceae</taxon>
        <taxon>Streptomyces</taxon>
    </lineage>
</organism>
<evidence type="ECO:0000256" key="8">
    <source>
        <dbReference type="ARBA" id="ARBA00022989"/>
    </source>
</evidence>
<evidence type="ECO:0000256" key="9">
    <source>
        <dbReference type="ARBA" id="ARBA00023012"/>
    </source>
</evidence>
<dbReference type="KEGG" id="sata:C5746_19360"/>
<dbReference type="CDD" id="cd00082">
    <property type="entry name" value="HisKA"/>
    <property type="match status" value="1"/>
</dbReference>
<dbReference type="PROSITE" id="PS50885">
    <property type="entry name" value="HAMP"/>
    <property type="match status" value="1"/>
</dbReference>
<dbReference type="EC" id="2.7.13.3" evidence="3"/>
<dbReference type="SUPFAM" id="SSF158472">
    <property type="entry name" value="HAMP domain-like"/>
    <property type="match status" value="1"/>
</dbReference>
<dbReference type="InterPro" id="IPR005467">
    <property type="entry name" value="His_kinase_dom"/>
</dbReference>
<dbReference type="SMART" id="SM00387">
    <property type="entry name" value="HATPase_c"/>
    <property type="match status" value="1"/>
</dbReference>
<dbReference type="RefSeq" id="WP_114245285.1">
    <property type="nucleotide sequence ID" value="NZ_CP027306.1"/>
</dbReference>
<dbReference type="InterPro" id="IPR036890">
    <property type="entry name" value="HATPase_C_sf"/>
</dbReference>
<evidence type="ECO:0000256" key="5">
    <source>
        <dbReference type="ARBA" id="ARBA00022679"/>
    </source>
</evidence>
<reference evidence="14 15" key="1">
    <citation type="journal article" date="2018" name="Front. Microbiol.">
        <title>Genome Sequencing of Streptomyces atratus SCSIOZH16 and Activation Production of Nocardamine via Metabolic Engineering.</title>
        <authorList>
            <person name="Li Y."/>
            <person name="Zhang C."/>
            <person name="Liu C."/>
            <person name="Ju J."/>
            <person name="Ma J."/>
        </authorList>
    </citation>
    <scope>NUCLEOTIDE SEQUENCE [LARGE SCALE GENOMIC DNA]</scope>
    <source>
        <strain evidence="14 15">SCSIO_ZH16</strain>
    </source>
</reference>
<dbReference type="PANTHER" id="PTHR43711:SF1">
    <property type="entry name" value="HISTIDINE KINASE 1"/>
    <property type="match status" value="1"/>
</dbReference>
<evidence type="ECO:0000259" key="13">
    <source>
        <dbReference type="PROSITE" id="PS50885"/>
    </source>
</evidence>
<evidence type="ECO:0000259" key="12">
    <source>
        <dbReference type="PROSITE" id="PS50109"/>
    </source>
</evidence>
<evidence type="ECO:0000313" key="14">
    <source>
        <dbReference type="EMBL" id="AXE78718.1"/>
    </source>
</evidence>